<evidence type="ECO:0000313" key="2">
    <source>
        <dbReference type="EnsemblMetazoa" id="CLYHEMP013990.1"/>
    </source>
</evidence>
<dbReference type="GO" id="GO:0007346">
    <property type="term" value="P:regulation of mitotic cell cycle"/>
    <property type="evidence" value="ECO:0007669"/>
    <property type="project" value="TreeGrafter"/>
</dbReference>
<comment type="similarity">
    <text evidence="1">Belongs to the CDK5RAP3 family.</text>
</comment>
<proteinExistence type="inferred from homology"/>
<dbReference type="EnsemblMetazoa" id="CLYHEMT013990.1">
    <property type="protein sequence ID" value="CLYHEMP013990.1"/>
    <property type="gene ID" value="CLYHEMG013990"/>
</dbReference>
<evidence type="ECO:0008006" key="4">
    <source>
        <dbReference type="Google" id="ProtNLM"/>
    </source>
</evidence>
<protein>
    <recommendedName>
        <fullName evidence="4">CDK5 regulatory subunit-associated protein 3</fullName>
    </recommendedName>
</protein>
<evidence type="ECO:0000313" key="3">
    <source>
        <dbReference type="Proteomes" id="UP000594262"/>
    </source>
</evidence>
<accession>A0A7M5WWR4</accession>
<dbReference type="GO" id="GO:0012505">
    <property type="term" value="C:endomembrane system"/>
    <property type="evidence" value="ECO:0007669"/>
    <property type="project" value="TreeGrafter"/>
</dbReference>
<sequence>MEQYFVTTLYRKKEKIKMVRGEDLPIDIYYNKLLDWLIDRRHCEKNWQDNAGNIREKINTAIQDMPPNQEITDLLSGTYINYFHCNKIVSLLKQCGEGSTNFFGQYSSKRMKDWQEIINNYKDESVFLAEAAQMIMRNVNYEIPGLKRQIAKCQLTQRECQRKEKDCNQNSALFKAKYLKLCKQMGIPGSNVRKELVELAQELPGILKDVSEETKSMEDACQYYSAFIKFVNQKDTIEEVDITPLIKFVIEHGNATVYQWKTGNAPSKIEESIQKVDMEAMAKISVDGAGDEEAEIDWGYLGGDTSTTDGGIDFGDEGDLNADGDGGDIDWGNMGDGVEDIAITVEDAGQENPEGGVASGDEALSVLENTTTRNVFIDELLELQSFLEQRLSEMRLNADMITVYEFQSAPALLQIQTIETLQSMLGNVTSVLQSLTSVKMQNLYLIKSSPRYVDRISESMEQKLRVSEKLLSQITSLRERSQEAVKTQGDTEPKLALIVKKTKELQSQVESEISSRYKDRKVNIMGEINTI</sequence>
<dbReference type="AlphaFoldDB" id="A0A7M5WWR4"/>
<dbReference type="InterPro" id="IPR008491">
    <property type="entry name" value="CDK5RAP3"/>
</dbReference>
<dbReference type="Proteomes" id="UP000594262">
    <property type="component" value="Unplaced"/>
</dbReference>
<keyword evidence="3" id="KW-1185">Reference proteome</keyword>
<dbReference type="PANTHER" id="PTHR14894:SF0">
    <property type="entry name" value="CDK5 REGULATORY SUBUNIT-ASSOCIATED PROTEIN 3"/>
    <property type="match status" value="1"/>
</dbReference>
<organism evidence="2 3">
    <name type="scientific">Clytia hemisphaerica</name>
    <dbReference type="NCBI Taxonomy" id="252671"/>
    <lineage>
        <taxon>Eukaryota</taxon>
        <taxon>Metazoa</taxon>
        <taxon>Cnidaria</taxon>
        <taxon>Hydrozoa</taxon>
        <taxon>Hydroidolina</taxon>
        <taxon>Leptothecata</taxon>
        <taxon>Obeliida</taxon>
        <taxon>Clytiidae</taxon>
        <taxon>Clytia</taxon>
    </lineage>
</organism>
<reference evidence="2" key="1">
    <citation type="submission" date="2021-01" db="UniProtKB">
        <authorList>
            <consortium name="EnsemblMetazoa"/>
        </authorList>
    </citation>
    <scope>IDENTIFICATION</scope>
</reference>
<dbReference type="PANTHER" id="PTHR14894">
    <property type="entry name" value="CDK5 REGULATORY SUBUNIT-ASSOCIATED PROTEIN 3"/>
    <property type="match status" value="1"/>
</dbReference>
<evidence type="ECO:0000256" key="1">
    <source>
        <dbReference type="ARBA" id="ARBA00007478"/>
    </source>
</evidence>
<name>A0A7M5WWR4_9CNID</name>
<dbReference type="Pfam" id="PF05600">
    <property type="entry name" value="CDK5RAP3"/>
    <property type="match status" value="1"/>
</dbReference>
<dbReference type="OrthoDB" id="340432at2759"/>